<accession>A0A0C9VGA2</accession>
<dbReference type="Proteomes" id="UP000054279">
    <property type="component" value="Unassembled WGS sequence"/>
</dbReference>
<evidence type="ECO:0000256" key="1">
    <source>
        <dbReference type="SAM" id="MobiDB-lite"/>
    </source>
</evidence>
<gene>
    <name evidence="2" type="ORF">M422DRAFT_256686</name>
</gene>
<name>A0A0C9VGA2_SPHS4</name>
<organism evidence="2 3">
    <name type="scientific">Sphaerobolus stellatus (strain SS14)</name>
    <dbReference type="NCBI Taxonomy" id="990650"/>
    <lineage>
        <taxon>Eukaryota</taxon>
        <taxon>Fungi</taxon>
        <taxon>Dikarya</taxon>
        <taxon>Basidiomycota</taxon>
        <taxon>Agaricomycotina</taxon>
        <taxon>Agaricomycetes</taxon>
        <taxon>Phallomycetidae</taxon>
        <taxon>Geastrales</taxon>
        <taxon>Sphaerobolaceae</taxon>
        <taxon>Sphaerobolus</taxon>
    </lineage>
</organism>
<dbReference type="AlphaFoldDB" id="A0A0C9VGA2"/>
<dbReference type="EMBL" id="KN837144">
    <property type="protein sequence ID" value="KIJ40437.1"/>
    <property type="molecule type" value="Genomic_DNA"/>
</dbReference>
<reference evidence="2 3" key="1">
    <citation type="submission" date="2014-06" db="EMBL/GenBank/DDBJ databases">
        <title>Evolutionary Origins and Diversification of the Mycorrhizal Mutualists.</title>
        <authorList>
            <consortium name="DOE Joint Genome Institute"/>
            <consortium name="Mycorrhizal Genomics Consortium"/>
            <person name="Kohler A."/>
            <person name="Kuo A."/>
            <person name="Nagy L.G."/>
            <person name="Floudas D."/>
            <person name="Copeland A."/>
            <person name="Barry K.W."/>
            <person name="Cichocki N."/>
            <person name="Veneault-Fourrey C."/>
            <person name="LaButti K."/>
            <person name="Lindquist E.A."/>
            <person name="Lipzen A."/>
            <person name="Lundell T."/>
            <person name="Morin E."/>
            <person name="Murat C."/>
            <person name="Riley R."/>
            <person name="Ohm R."/>
            <person name="Sun H."/>
            <person name="Tunlid A."/>
            <person name="Henrissat B."/>
            <person name="Grigoriev I.V."/>
            <person name="Hibbett D.S."/>
            <person name="Martin F."/>
        </authorList>
    </citation>
    <scope>NUCLEOTIDE SEQUENCE [LARGE SCALE GENOMIC DNA]</scope>
    <source>
        <strain evidence="2 3">SS14</strain>
    </source>
</reference>
<proteinExistence type="predicted"/>
<feature type="compositionally biased region" description="Polar residues" evidence="1">
    <location>
        <begin position="19"/>
        <end position="33"/>
    </location>
</feature>
<dbReference type="HOGENOM" id="CLU_1215461_0_0_1"/>
<evidence type="ECO:0000313" key="3">
    <source>
        <dbReference type="Proteomes" id="UP000054279"/>
    </source>
</evidence>
<evidence type="ECO:0000313" key="2">
    <source>
        <dbReference type="EMBL" id="KIJ40437.1"/>
    </source>
</evidence>
<feature type="region of interest" description="Disordered" evidence="1">
    <location>
        <begin position="1"/>
        <end position="33"/>
    </location>
</feature>
<keyword evidence="3" id="KW-1185">Reference proteome</keyword>
<protein>
    <submittedName>
        <fullName evidence="2">Uncharacterized protein</fullName>
    </submittedName>
</protein>
<sequence>MDIRTHIHYTGNTKDDDQPTSALTTSSNQGPKLLQRLNNSHETHPIFPPKPHCIHTAHTALLFNTSYPATRNYDNARSPPILPYAPQSLQVSYASCAFLPSRPIPSQTSFFLPIPPRFNSPYAHAVAPTKCTRGQRGNAFRVRLRRVPETNDAAYQIVEIESNLFFTPDMLFGLAHSSQTEVVALVESDIKASHASFAIAGQDEGYRVSDCGEDGGVRTGCMKGGGGG</sequence>